<sequence>MAAIQEVLSPDSTMQASNLAHVIFQNVAKTYLPSTPLECHYTLTQYIQPHNKEMLLLIPFLAFKSTCDCILTFQGYYVPNDDGEFYQFCYVTHKGEICGASTPFQFRTTSPVEKEELAKTTAVLEKEIGQLRQQVEALEAELTQEIKQMSESFKTEREEFKKKYDEMSCRIIQLEEDIVRVTQKAIAKETELDSMKDKLRRDVKELYKVHLKNTEIENTKLFAELQTLKNTETSKENLISQYKDEMFLGDVHALKRARRKLNHAVSHFVLRLGGGLAIRHRELEGNNSVLVRSDGVHLTDIGLDIFNVGLQAGIEEVLAARGVA</sequence>
<evidence type="ECO:0000256" key="3">
    <source>
        <dbReference type="ARBA" id="ARBA00023054"/>
    </source>
</evidence>
<dbReference type="Proteomes" id="UP000694569">
    <property type="component" value="Unplaced"/>
</dbReference>
<dbReference type="AlphaFoldDB" id="A0A8C5MXJ2"/>
<dbReference type="InterPro" id="IPR012852">
    <property type="entry name" value="CALCOCO1-like"/>
</dbReference>
<dbReference type="InterPro" id="IPR041611">
    <property type="entry name" value="SKICH"/>
</dbReference>
<keyword evidence="2" id="KW-0677">Repeat</keyword>
<reference evidence="7" key="2">
    <citation type="submission" date="2025-09" db="UniProtKB">
        <authorList>
            <consortium name="Ensembl"/>
        </authorList>
    </citation>
    <scope>IDENTIFICATION</scope>
</reference>
<reference evidence="7" key="1">
    <citation type="submission" date="2025-08" db="UniProtKB">
        <authorList>
            <consortium name="Ensembl"/>
        </authorList>
    </citation>
    <scope>IDENTIFICATION</scope>
</reference>
<dbReference type="Pfam" id="PF17751">
    <property type="entry name" value="SKICH"/>
    <property type="match status" value="1"/>
</dbReference>
<dbReference type="Pfam" id="PF07888">
    <property type="entry name" value="CALCOCO1"/>
    <property type="match status" value="1"/>
</dbReference>
<name>A0A8C5MXJ2_9ANUR</name>
<dbReference type="PANTHER" id="PTHR31915">
    <property type="entry name" value="SKICH DOMAIN-CONTAINING PROTEIN"/>
    <property type="match status" value="1"/>
</dbReference>
<evidence type="ECO:0000313" key="7">
    <source>
        <dbReference type="Ensembl" id="ENSLLEP00000019966.1"/>
    </source>
</evidence>
<keyword evidence="1" id="KW-0053">Apoptosis</keyword>
<evidence type="ECO:0000256" key="1">
    <source>
        <dbReference type="ARBA" id="ARBA00022703"/>
    </source>
</evidence>
<evidence type="ECO:0000313" key="8">
    <source>
        <dbReference type="Proteomes" id="UP000694569"/>
    </source>
</evidence>
<feature type="coiled-coil region" evidence="4">
    <location>
        <begin position="114"/>
        <end position="184"/>
    </location>
</feature>
<dbReference type="PANTHER" id="PTHR31915:SF8">
    <property type="entry name" value="TAX1-BINDING PROTEIN 1"/>
    <property type="match status" value="1"/>
</dbReference>
<evidence type="ECO:0000256" key="2">
    <source>
        <dbReference type="ARBA" id="ARBA00022737"/>
    </source>
</evidence>
<feature type="domain" description="SKICH" evidence="6">
    <location>
        <begin position="69"/>
        <end position="106"/>
    </location>
</feature>
<feature type="coiled-coil region" evidence="4">
    <location>
        <begin position="211"/>
        <end position="245"/>
    </location>
</feature>
<dbReference type="Gene3D" id="2.60.40.2840">
    <property type="match status" value="2"/>
</dbReference>
<keyword evidence="8" id="KW-1185">Reference proteome</keyword>
<protein>
    <submittedName>
        <fullName evidence="7">Uncharacterized protein</fullName>
    </submittedName>
</protein>
<feature type="domain" description="Calcium binding and coiled-coil" evidence="5">
    <location>
        <begin position="113"/>
        <end position="260"/>
    </location>
</feature>
<proteinExistence type="predicted"/>
<organism evidence="7 8">
    <name type="scientific">Leptobrachium leishanense</name>
    <name type="common">Leishan spiny toad</name>
    <dbReference type="NCBI Taxonomy" id="445787"/>
    <lineage>
        <taxon>Eukaryota</taxon>
        <taxon>Metazoa</taxon>
        <taxon>Chordata</taxon>
        <taxon>Craniata</taxon>
        <taxon>Vertebrata</taxon>
        <taxon>Euteleostomi</taxon>
        <taxon>Amphibia</taxon>
        <taxon>Batrachia</taxon>
        <taxon>Anura</taxon>
        <taxon>Pelobatoidea</taxon>
        <taxon>Megophryidae</taxon>
        <taxon>Leptobrachium</taxon>
    </lineage>
</organism>
<dbReference type="GeneTree" id="ENSGT00950000183025"/>
<dbReference type="GO" id="GO:0006915">
    <property type="term" value="P:apoptotic process"/>
    <property type="evidence" value="ECO:0007669"/>
    <property type="project" value="UniProtKB-KW"/>
</dbReference>
<evidence type="ECO:0000256" key="4">
    <source>
        <dbReference type="SAM" id="Coils"/>
    </source>
</evidence>
<evidence type="ECO:0000259" key="5">
    <source>
        <dbReference type="Pfam" id="PF07888"/>
    </source>
</evidence>
<dbReference type="Ensembl" id="ENSLLET00000020753.1">
    <property type="protein sequence ID" value="ENSLLEP00000019966.1"/>
    <property type="gene ID" value="ENSLLEG00000012662.1"/>
</dbReference>
<dbReference type="InterPro" id="IPR051002">
    <property type="entry name" value="UBA_autophagy_assoc_protein"/>
</dbReference>
<accession>A0A8C5MXJ2</accession>
<evidence type="ECO:0000259" key="6">
    <source>
        <dbReference type="Pfam" id="PF17751"/>
    </source>
</evidence>
<keyword evidence="3 4" id="KW-0175">Coiled coil</keyword>